<dbReference type="InterPro" id="IPR001119">
    <property type="entry name" value="SLH_dom"/>
</dbReference>
<evidence type="ECO:0000259" key="4">
    <source>
        <dbReference type="PROSITE" id="PS51272"/>
    </source>
</evidence>
<feature type="compositionally biased region" description="Basic and acidic residues" evidence="2">
    <location>
        <begin position="269"/>
        <end position="284"/>
    </location>
</feature>
<sequence length="680" mass="76510">MKKVISLMLAVLMSLSVSGAVFADAEVSENMKNAILLAKDKLGIDDKTYVMEDCSETENRGEKTYSITWKSRGEYDSGNISVEIDGDGLVWSYGEYYNRSSESKPLPACTWDEGKQAAQAFLEAMNPQVAKEAVFDDIIYSKYSGNFTVTYVRMHNGIKVNNTAAVTVNADTRKAVGLDSNWNKNATFEEGTPISLDQAKDVFKSDIAYDLYYYEKAPSYYADDAADNEICIIYMIKGENKYINAFTGNLETYGELAKNSGGGSSSRNEALKDEMSDSGDKPSLSEEEIAYIQEVEGLISKEEAEAKARAVSEFQLSSEMKLTAVSLTTSYRDEYIYRLSFHNGKENEDYKFASVTVDAKDGVVISFDSSPWSYRELTEEEKAEKPAIDKANALKFIQQYYPDLAGMVENTQNNEYTTYFARVHDGVAFSNNGFSFHYRDGKLASFDLSWSKLDIPSKSAAKPLDEAYGVILGEDKFTLSYIPTYNENQCEMKLAYRLDDVSVYSAVSLRPLNYRMEEKEDFEIAYTDITGHYAENAIRKLAEVELALGDPKENEFHPEETVKQEEFLTFVCKAFDRGTHDMYKNLVSSGILTKEEIAPEKDVTRMEAIRYIVKLFGMGEVAEKTGIFKDIYTDVSEADRGYAAIAAGYKIVNSEVTELYPENGLRRADAVMMMYNWLTK</sequence>
<evidence type="ECO:0000313" key="6">
    <source>
        <dbReference type="Proteomes" id="UP000611762"/>
    </source>
</evidence>
<dbReference type="InterPro" id="IPR032599">
    <property type="entry name" value="YcdB/YcdC_rep_domain"/>
</dbReference>
<keyword evidence="3" id="KW-0732">Signal</keyword>
<dbReference type="RefSeq" id="WP_249310865.1">
    <property type="nucleotide sequence ID" value="NZ_JACRSU010000001.1"/>
</dbReference>
<evidence type="ECO:0000313" key="5">
    <source>
        <dbReference type="EMBL" id="MBC8539646.1"/>
    </source>
</evidence>
<keyword evidence="1" id="KW-0677">Repeat</keyword>
<comment type="caution">
    <text evidence="5">The sequence shown here is derived from an EMBL/GenBank/DDBJ whole genome shotgun (WGS) entry which is preliminary data.</text>
</comment>
<feature type="domain" description="SLH" evidence="4">
    <location>
        <begin position="521"/>
        <end position="585"/>
    </location>
</feature>
<organism evidence="5 6">
    <name type="scientific">Congzhengia minquanensis</name>
    <dbReference type="NCBI Taxonomy" id="2763657"/>
    <lineage>
        <taxon>Bacteria</taxon>
        <taxon>Bacillati</taxon>
        <taxon>Bacillota</taxon>
        <taxon>Clostridia</taxon>
        <taxon>Eubacteriales</taxon>
        <taxon>Oscillospiraceae</taxon>
        <taxon>Congzhengia</taxon>
    </lineage>
</organism>
<feature type="region of interest" description="Disordered" evidence="2">
    <location>
        <begin position="257"/>
        <end position="285"/>
    </location>
</feature>
<dbReference type="Proteomes" id="UP000611762">
    <property type="component" value="Unassembled WGS sequence"/>
</dbReference>
<dbReference type="AlphaFoldDB" id="A0A926HYC2"/>
<evidence type="ECO:0000256" key="1">
    <source>
        <dbReference type="ARBA" id="ARBA00022737"/>
    </source>
</evidence>
<dbReference type="PROSITE" id="PS51272">
    <property type="entry name" value="SLH"/>
    <property type="match status" value="1"/>
</dbReference>
<protein>
    <submittedName>
        <fullName evidence="5">S-layer homology domain-containing protein</fullName>
    </submittedName>
</protein>
<name>A0A926HYC2_9FIRM</name>
<keyword evidence="6" id="KW-1185">Reference proteome</keyword>
<reference evidence="5" key="1">
    <citation type="submission" date="2020-08" db="EMBL/GenBank/DDBJ databases">
        <title>Genome public.</title>
        <authorList>
            <person name="Liu C."/>
            <person name="Sun Q."/>
        </authorList>
    </citation>
    <scope>NUCLEOTIDE SEQUENCE</scope>
    <source>
        <strain evidence="5">H8</strain>
    </source>
</reference>
<dbReference type="Pfam" id="PF16244">
    <property type="entry name" value="DUF4901"/>
    <property type="match status" value="2"/>
</dbReference>
<dbReference type="Pfam" id="PF00395">
    <property type="entry name" value="SLH"/>
    <property type="match status" value="1"/>
</dbReference>
<evidence type="ECO:0000256" key="3">
    <source>
        <dbReference type="SAM" id="SignalP"/>
    </source>
</evidence>
<feature type="signal peptide" evidence="3">
    <location>
        <begin position="1"/>
        <end position="23"/>
    </location>
</feature>
<evidence type="ECO:0000256" key="2">
    <source>
        <dbReference type="SAM" id="MobiDB-lite"/>
    </source>
</evidence>
<gene>
    <name evidence="5" type="ORF">H8698_01495</name>
</gene>
<proteinExistence type="predicted"/>
<accession>A0A926HYC2</accession>
<dbReference type="EMBL" id="JACRSU010000001">
    <property type="protein sequence ID" value="MBC8539646.1"/>
    <property type="molecule type" value="Genomic_DNA"/>
</dbReference>
<feature type="chain" id="PRO_5039422395" evidence="3">
    <location>
        <begin position="24"/>
        <end position="680"/>
    </location>
</feature>